<gene>
    <name evidence="1" type="ORF">SAMN04488058_101470</name>
</gene>
<accession>A0A1H6T8I8</accession>
<evidence type="ECO:0000313" key="2">
    <source>
        <dbReference type="Proteomes" id="UP000199223"/>
    </source>
</evidence>
<evidence type="ECO:0000313" key="1">
    <source>
        <dbReference type="EMBL" id="SEI73437.1"/>
    </source>
</evidence>
<proteinExistence type="predicted"/>
<dbReference type="AlphaFoldDB" id="A0A1H6T8I8"/>
<organism evidence="1 2">
    <name type="scientific">Deinococcus reticulitermitis</name>
    <dbReference type="NCBI Taxonomy" id="856736"/>
    <lineage>
        <taxon>Bacteria</taxon>
        <taxon>Thermotogati</taxon>
        <taxon>Deinococcota</taxon>
        <taxon>Deinococci</taxon>
        <taxon>Deinococcales</taxon>
        <taxon>Deinococcaceae</taxon>
        <taxon>Deinococcus</taxon>
    </lineage>
</organism>
<reference evidence="2" key="1">
    <citation type="submission" date="2016-10" db="EMBL/GenBank/DDBJ databases">
        <authorList>
            <person name="Varghese N."/>
            <person name="Submissions S."/>
        </authorList>
    </citation>
    <scope>NUCLEOTIDE SEQUENCE [LARGE SCALE GENOMIC DNA]</scope>
    <source>
        <strain evidence="2">CGMCC 1.10218</strain>
    </source>
</reference>
<dbReference type="RefSeq" id="WP_177182988.1">
    <property type="nucleotide sequence ID" value="NZ_FNZA01000001.1"/>
</dbReference>
<dbReference type="EMBL" id="FNZA01000001">
    <property type="protein sequence ID" value="SEI73437.1"/>
    <property type="molecule type" value="Genomic_DNA"/>
</dbReference>
<keyword evidence="2" id="KW-1185">Reference proteome</keyword>
<protein>
    <submittedName>
        <fullName evidence="1">Uncharacterized protein</fullName>
    </submittedName>
</protein>
<sequence length="120" mass="12568">MSGVNGVSGHPPAAEAYLRAATWPLPRAARQEARAELLAYLWQLRLDAEVRGLDPEAAWRSALEEAGPAWRCALGLARVHSLGTVRAALLVAVALGGAAYAVQRPDGPPALPVTGTEGRP</sequence>
<dbReference type="STRING" id="856736.SAMN04488058_101470"/>
<dbReference type="Proteomes" id="UP000199223">
    <property type="component" value="Unassembled WGS sequence"/>
</dbReference>
<name>A0A1H6T8I8_9DEIO</name>